<organism evidence="1 2">
    <name type="scientific">Mycteria americana</name>
    <name type="common">Wood stork</name>
    <dbReference type="NCBI Taxonomy" id="33587"/>
    <lineage>
        <taxon>Eukaryota</taxon>
        <taxon>Metazoa</taxon>
        <taxon>Chordata</taxon>
        <taxon>Craniata</taxon>
        <taxon>Vertebrata</taxon>
        <taxon>Euteleostomi</taxon>
        <taxon>Archelosauria</taxon>
        <taxon>Archosauria</taxon>
        <taxon>Dinosauria</taxon>
        <taxon>Saurischia</taxon>
        <taxon>Theropoda</taxon>
        <taxon>Coelurosauria</taxon>
        <taxon>Aves</taxon>
        <taxon>Neognathae</taxon>
        <taxon>Neoaves</taxon>
        <taxon>Aequornithes</taxon>
        <taxon>Ciconiiformes</taxon>
        <taxon>Ciconiidae</taxon>
        <taxon>Mycteria</taxon>
    </lineage>
</organism>
<comment type="caution">
    <text evidence="1">The sequence shown here is derived from an EMBL/GenBank/DDBJ whole genome shotgun (WGS) entry which is preliminary data.</text>
</comment>
<evidence type="ECO:0000313" key="2">
    <source>
        <dbReference type="Proteomes" id="UP001333110"/>
    </source>
</evidence>
<gene>
    <name evidence="1" type="ORF">QYF61_000084</name>
</gene>
<protein>
    <submittedName>
        <fullName evidence="1">Uncharacterized protein</fullName>
    </submittedName>
</protein>
<proteinExistence type="predicted"/>
<dbReference type="AlphaFoldDB" id="A0AAN7RXP2"/>
<accession>A0AAN7RXP2</accession>
<dbReference type="Proteomes" id="UP001333110">
    <property type="component" value="Unassembled WGS sequence"/>
</dbReference>
<keyword evidence="2" id="KW-1185">Reference proteome</keyword>
<reference evidence="1 2" key="1">
    <citation type="journal article" date="2023" name="J. Hered.">
        <title>Chromosome-level genome of the wood stork (Mycteria americana) provides insight into avian chromosome evolution.</title>
        <authorList>
            <person name="Flamio R. Jr."/>
            <person name="Ramstad K.M."/>
        </authorList>
    </citation>
    <scope>NUCLEOTIDE SEQUENCE [LARGE SCALE GENOMIC DNA]</scope>
    <source>
        <strain evidence="1">JAX WOST 10</strain>
    </source>
</reference>
<sequence length="452" mass="50060">MIRGMEYLSYEERLRELGLFSLEKRRLRGDLIAAFQYLKGPTRELERDFLQGRVVLGQGVIPLNWQKVPMLCRVHKKPGAGTAKIVDPNWPKGYSIPYDVMFFVCFVTLDEELSEGWRLNHFPGQSVPMLDNPFSEVKFPNIQSKPPLAQLEAISSCPITCYLGEETDPHLSTTSFQVVVESDEVSPQPPFLQAKQSQLPQPLLIRLLLQTLHQLRCPSLYALQYLNIPLVVGGPKLNTVFEVRPHQCRVQGHNHFPSPAGHAIFDTGQDAIGLLGRLGTLLAHIQLAVNQHPQVLLCQAAFQPLFPKPVALHGVAVAQVQDLALGLVKPHTIHPSPSIQPVQVPLQSLPPLQQINTPTQLGVVCKLTESALDPFVQIIDKDVKQNWPQHRALGNTACDRPPTGVNSIHHHSLGPAVQPVLYPAKSTPVQAMSSQFLQENAVGNCVKGFTEV</sequence>
<name>A0AAN7RXP2_MYCAM</name>
<evidence type="ECO:0000313" key="1">
    <source>
        <dbReference type="EMBL" id="KAK4820505.1"/>
    </source>
</evidence>
<dbReference type="EMBL" id="JAUNZN010000005">
    <property type="protein sequence ID" value="KAK4820505.1"/>
    <property type="molecule type" value="Genomic_DNA"/>
</dbReference>